<reference evidence="2 3" key="1">
    <citation type="journal article" date="2017" name="Curr. Biol.">
        <title>The Evolution of Venom by Co-option of Single-Copy Genes.</title>
        <authorList>
            <person name="Martinson E.O."/>
            <person name="Mrinalini"/>
            <person name="Kelkar Y.D."/>
            <person name="Chang C.H."/>
            <person name="Werren J.H."/>
        </authorList>
    </citation>
    <scope>NUCLEOTIDE SEQUENCE [LARGE SCALE GENOMIC DNA]</scope>
    <source>
        <strain evidence="2 3">Alberta</strain>
        <tissue evidence="2">Whole body</tissue>
    </source>
</reference>
<dbReference type="STRING" id="543379.A0A232EKI3"/>
<feature type="compositionally biased region" description="Low complexity" evidence="1">
    <location>
        <begin position="213"/>
        <end position="228"/>
    </location>
</feature>
<keyword evidence="3" id="KW-1185">Reference proteome</keyword>
<feature type="compositionally biased region" description="Basic residues" evidence="1">
    <location>
        <begin position="180"/>
        <end position="190"/>
    </location>
</feature>
<proteinExistence type="predicted"/>
<protein>
    <submittedName>
        <fullName evidence="2">Uncharacterized protein</fullName>
    </submittedName>
</protein>
<comment type="caution">
    <text evidence="2">The sequence shown here is derived from an EMBL/GenBank/DDBJ whole genome shotgun (WGS) entry which is preliminary data.</text>
</comment>
<dbReference type="OrthoDB" id="10460776at2759"/>
<sequence length="571" mass="64165">MNTALYVLILHTFSLPLRFPHFILNTSKISTRVRMTVIKVMNLPIRITYSMLHNKGYHFLKRGIWLELNQNIERKKISSQRAKRVLKKVKDKFEVTPFVDVLPNVSCSSSTLGENLNPVVHIKKLELQGKKPVIQSSPESPSLLAPLRRKPLQLKKLEMQAKKPGQIQSSPESPSLLAPLRRRKPLHPRLKFSISPESSRGSTHDLATPQNKSPSRSPSSGSTTSDLSPPRKKSSSHTVALRSTIPTHNAPNGQPSPARSTTPAFDQPPAQPSPARSTTPAFDQPLAQPSPARSTTPAFDQPPAQPSPARSTTPAFDQPLAQPSPAPRSTTPAFDQPLAQPSPARSTTPAFDSPPAQPSPARSRTPSLRNSPPAQPSPARSRTPTLRNSPLDQPSPSRTRTPTSNSPQYVKECIEYYSKRDKPGYEEFRKRYDIINGNMIYLGEGFSIETLQWDLLQTHKPQIFLIELSVIFWGEKDLANRALDLTRGVKNIPNRSPVKLIEKEFLRLLISIYNDYLDRRGYSGEEKISFLLKTTYVIRHKIRDLRQAEIKKVHQAHAPNPRRRLRYNVKQ</sequence>
<organism evidence="2 3">
    <name type="scientific">Trichomalopsis sarcophagae</name>
    <dbReference type="NCBI Taxonomy" id="543379"/>
    <lineage>
        <taxon>Eukaryota</taxon>
        <taxon>Metazoa</taxon>
        <taxon>Ecdysozoa</taxon>
        <taxon>Arthropoda</taxon>
        <taxon>Hexapoda</taxon>
        <taxon>Insecta</taxon>
        <taxon>Pterygota</taxon>
        <taxon>Neoptera</taxon>
        <taxon>Endopterygota</taxon>
        <taxon>Hymenoptera</taxon>
        <taxon>Apocrita</taxon>
        <taxon>Proctotrupomorpha</taxon>
        <taxon>Chalcidoidea</taxon>
        <taxon>Pteromalidae</taxon>
        <taxon>Pteromalinae</taxon>
        <taxon>Trichomalopsis</taxon>
    </lineage>
</organism>
<feature type="compositionally biased region" description="Low complexity" evidence="1">
    <location>
        <begin position="169"/>
        <end position="179"/>
    </location>
</feature>
<feature type="compositionally biased region" description="Low complexity" evidence="1">
    <location>
        <begin position="394"/>
        <end position="407"/>
    </location>
</feature>
<name>A0A232EKI3_9HYME</name>
<evidence type="ECO:0000313" key="2">
    <source>
        <dbReference type="EMBL" id="OXU18869.1"/>
    </source>
</evidence>
<dbReference type="EMBL" id="NNAY01003789">
    <property type="protein sequence ID" value="OXU18869.1"/>
    <property type="molecule type" value="Genomic_DNA"/>
</dbReference>
<evidence type="ECO:0000313" key="3">
    <source>
        <dbReference type="Proteomes" id="UP000215335"/>
    </source>
</evidence>
<accession>A0A232EKI3</accession>
<evidence type="ECO:0000256" key="1">
    <source>
        <dbReference type="SAM" id="MobiDB-lite"/>
    </source>
</evidence>
<dbReference type="Proteomes" id="UP000215335">
    <property type="component" value="Unassembled WGS sequence"/>
</dbReference>
<feature type="compositionally biased region" description="Low complexity" evidence="1">
    <location>
        <begin position="359"/>
        <end position="384"/>
    </location>
</feature>
<feature type="compositionally biased region" description="Polar residues" evidence="1">
    <location>
        <begin position="244"/>
        <end position="264"/>
    </location>
</feature>
<feature type="region of interest" description="Disordered" evidence="1">
    <location>
        <begin position="159"/>
        <end position="408"/>
    </location>
</feature>
<gene>
    <name evidence="2" type="ORF">TSAR_003948</name>
</gene>
<dbReference type="AlphaFoldDB" id="A0A232EKI3"/>